<comment type="caution">
    <text evidence="2">The sequence shown here is derived from an EMBL/GenBank/DDBJ whole genome shotgun (WGS) entry which is preliminary data.</text>
</comment>
<keyword evidence="1" id="KW-0472">Membrane</keyword>
<protein>
    <submittedName>
        <fullName evidence="2">Uncharacterized protein</fullName>
    </submittedName>
</protein>
<evidence type="ECO:0000256" key="1">
    <source>
        <dbReference type="SAM" id="Phobius"/>
    </source>
</evidence>
<evidence type="ECO:0000313" key="3">
    <source>
        <dbReference type="Proteomes" id="UP000013638"/>
    </source>
</evidence>
<dbReference type="PATRIC" id="fig|1169311.3.peg.2373"/>
<dbReference type="Proteomes" id="UP000013638">
    <property type="component" value="Unassembled WGS sequence"/>
</dbReference>
<organism evidence="2 3">
    <name type="scientific">Enterococcus faecalis ATCC 6055</name>
    <dbReference type="NCBI Taxonomy" id="1169311"/>
    <lineage>
        <taxon>Bacteria</taxon>
        <taxon>Bacillati</taxon>
        <taxon>Bacillota</taxon>
        <taxon>Bacilli</taxon>
        <taxon>Lactobacillales</taxon>
        <taxon>Enterococcaceae</taxon>
        <taxon>Enterococcus</taxon>
    </lineage>
</organism>
<reference evidence="2 3" key="1">
    <citation type="submission" date="2013-02" db="EMBL/GenBank/DDBJ databases">
        <title>The Genome Sequence of Enterococcus faecalis ATCC_6055.</title>
        <authorList>
            <consortium name="The Broad Institute Genome Sequencing Platform"/>
            <consortium name="The Broad Institute Genome Sequencing Center for Infectious Disease"/>
            <person name="Earl A.M."/>
            <person name="Gilmore M.S."/>
            <person name="Lebreton F."/>
            <person name="Walker B."/>
            <person name="Young S.K."/>
            <person name="Zeng Q."/>
            <person name="Gargeya S."/>
            <person name="Fitzgerald M."/>
            <person name="Haas B."/>
            <person name="Abouelleil A."/>
            <person name="Alvarado L."/>
            <person name="Arachchi H.M."/>
            <person name="Berlin A.M."/>
            <person name="Chapman S.B."/>
            <person name="Dewar J."/>
            <person name="Goldberg J."/>
            <person name="Griggs A."/>
            <person name="Gujja S."/>
            <person name="Hansen M."/>
            <person name="Howarth C."/>
            <person name="Imamovic A."/>
            <person name="Larimer J."/>
            <person name="McCowan C."/>
            <person name="Murphy C."/>
            <person name="Neiman D."/>
            <person name="Pearson M."/>
            <person name="Priest M."/>
            <person name="Roberts A."/>
            <person name="Saif S."/>
            <person name="Shea T."/>
            <person name="Sisk P."/>
            <person name="Sykes S."/>
            <person name="Wortman J."/>
            <person name="Nusbaum C."/>
            <person name="Birren B."/>
        </authorList>
    </citation>
    <scope>NUCLEOTIDE SEQUENCE [LARGE SCALE GENOMIC DNA]</scope>
    <source>
        <strain evidence="2 3">ATCC 6055</strain>
    </source>
</reference>
<accession>R3I0P9</accession>
<name>R3I0P9_ENTFL</name>
<keyword evidence="1" id="KW-1133">Transmembrane helix</keyword>
<keyword evidence="1" id="KW-0812">Transmembrane</keyword>
<proteinExistence type="predicted"/>
<sequence length="140" mass="16045">MNNLEHTTKKIIKFIYVQPEVSVSIEKILRKFKWLNRDDLQSILHQMEESNFVELSPKSSFTFETVGTIDEGIYEESKNKKSSTLIFATHVSLTLKGKDNAEEQHALLLKARKELIAQPLVNSLISGIIGFILGYFFHSM</sequence>
<dbReference type="EMBL" id="ASDZ01000028">
    <property type="protein sequence ID" value="EOK11268.1"/>
    <property type="molecule type" value="Genomic_DNA"/>
</dbReference>
<evidence type="ECO:0000313" key="2">
    <source>
        <dbReference type="EMBL" id="EOK11268.1"/>
    </source>
</evidence>
<dbReference type="RefSeq" id="WP_010828994.1">
    <property type="nucleotide sequence ID" value="NZ_KB944862.1"/>
</dbReference>
<gene>
    <name evidence="2" type="ORF">WOU_02404</name>
</gene>
<dbReference type="AlphaFoldDB" id="R3I0P9"/>
<dbReference type="HOGENOM" id="CLU_1832062_0_0_9"/>
<feature type="transmembrane region" description="Helical" evidence="1">
    <location>
        <begin position="120"/>
        <end position="138"/>
    </location>
</feature>